<organism evidence="3 4">
    <name type="scientific">Lepisosteus oculatus</name>
    <name type="common">Spotted gar</name>
    <dbReference type="NCBI Taxonomy" id="7918"/>
    <lineage>
        <taxon>Eukaryota</taxon>
        <taxon>Metazoa</taxon>
        <taxon>Chordata</taxon>
        <taxon>Craniata</taxon>
        <taxon>Vertebrata</taxon>
        <taxon>Euteleostomi</taxon>
        <taxon>Actinopterygii</taxon>
        <taxon>Neopterygii</taxon>
        <taxon>Holostei</taxon>
        <taxon>Semionotiformes</taxon>
        <taxon>Lepisosteidae</taxon>
        <taxon>Lepisosteus</taxon>
    </lineage>
</organism>
<dbReference type="GeneTree" id="ENSGT00970000193381"/>
<dbReference type="SMART" id="SM00589">
    <property type="entry name" value="PRY"/>
    <property type="match status" value="1"/>
</dbReference>
<dbReference type="HOGENOM" id="CLU_1834507_0_0_1"/>
<dbReference type="Ensembl" id="ENSLOCT00000010994.1">
    <property type="protein sequence ID" value="ENSLOCP00000010978.1"/>
    <property type="gene ID" value="ENSLOCG00000009010.1"/>
</dbReference>
<proteinExistence type="predicted"/>
<dbReference type="AlphaFoldDB" id="W5MRG9"/>
<dbReference type="OMA" id="MMEIVQY"/>
<evidence type="ECO:0000259" key="2">
    <source>
        <dbReference type="SMART" id="SM00589"/>
    </source>
</evidence>
<dbReference type="Gene3D" id="2.60.120.920">
    <property type="match status" value="1"/>
</dbReference>
<keyword evidence="4" id="KW-1185">Reference proteome</keyword>
<dbReference type="InterPro" id="IPR050143">
    <property type="entry name" value="TRIM/RBCC"/>
</dbReference>
<dbReference type="InterPro" id="IPR003879">
    <property type="entry name" value="Butyrophylin_SPRY"/>
</dbReference>
<evidence type="ECO:0000313" key="3">
    <source>
        <dbReference type="Ensembl" id="ENSLOCP00000010978.1"/>
    </source>
</evidence>
<dbReference type="SUPFAM" id="SSF49899">
    <property type="entry name" value="Concanavalin A-like lectins/glucanases"/>
    <property type="match status" value="1"/>
</dbReference>
<sequence>MEAEQKSQMMKEKIETITRETKPLSDTIRAIEQDLGAEDLSFLQNHKNTKIRSQPTLQDPEGGSRALIDVAKHMGYLKYKVWEKMMEIVQYSPVTVDSNTAHPRLSLSEDLTSVSVRTERQQLPDNPERFDYDLCVLGSE</sequence>
<feature type="compositionally biased region" description="Basic and acidic residues" evidence="1">
    <location>
        <begin position="9"/>
        <end position="21"/>
    </location>
</feature>
<dbReference type="PANTHER" id="PTHR24103">
    <property type="entry name" value="E3 UBIQUITIN-PROTEIN LIGASE TRIM"/>
    <property type="match status" value="1"/>
</dbReference>
<dbReference type="EMBL" id="AHAT01007502">
    <property type="status" value="NOT_ANNOTATED_CDS"/>
    <property type="molecule type" value="Genomic_DNA"/>
</dbReference>
<reference evidence="3" key="3">
    <citation type="submission" date="2025-09" db="UniProtKB">
        <authorList>
            <consortium name="Ensembl"/>
        </authorList>
    </citation>
    <scope>IDENTIFICATION</scope>
</reference>
<evidence type="ECO:0000256" key="1">
    <source>
        <dbReference type="SAM" id="MobiDB-lite"/>
    </source>
</evidence>
<dbReference type="InterPro" id="IPR043136">
    <property type="entry name" value="B30.2/SPRY_sf"/>
</dbReference>
<dbReference type="PRINTS" id="PR01407">
    <property type="entry name" value="BUTYPHLNCDUF"/>
</dbReference>
<protein>
    <recommendedName>
        <fullName evidence="2">SPRY-associated domain-containing protein</fullName>
    </recommendedName>
</protein>
<feature type="region of interest" description="Disordered" evidence="1">
    <location>
        <begin position="1"/>
        <end position="21"/>
    </location>
</feature>
<reference evidence="4" key="1">
    <citation type="submission" date="2011-12" db="EMBL/GenBank/DDBJ databases">
        <title>The Draft Genome of Lepisosteus oculatus.</title>
        <authorList>
            <consortium name="The Broad Institute Genome Assembly &amp; Analysis Group"/>
            <consortium name="Computational R&amp;D Group"/>
            <consortium name="and Sequencing Platform"/>
            <person name="Di Palma F."/>
            <person name="Alfoldi J."/>
            <person name="Johnson J."/>
            <person name="Berlin A."/>
            <person name="Gnerre S."/>
            <person name="Jaffe D."/>
            <person name="MacCallum I."/>
            <person name="Young S."/>
            <person name="Walker B.J."/>
            <person name="Lander E.S."/>
            <person name="Lindblad-Toh K."/>
        </authorList>
    </citation>
    <scope>NUCLEOTIDE SEQUENCE [LARGE SCALE GENOMIC DNA]</scope>
</reference>
<dbReference type="InterPro" id="IPR006574">
    <property type="entry name" value="PRY"/>
</dbReference>
<dbReference type="Proteomes" id="UP000018468">
    <property type="component" value="Linkage group LG6"/>
</dbReference>
<dbReference type="Pfam" id="PF13765">
    <property type="entry name" value="PRY"/>
    <property type="match status" value="1"/>
</dbReference>
<evidence type="ECO:0000313" key="4">
    <source>
        <dbReference type="Proteomes" id="UP000018468"/>
    </source>
</evidence>
<dbReference type="eggNOG" id="KOG2177">
    <property type="taxonomic scope" value="Eukaryota"/>
</dbReference>
<accession>W5MRG9</accession>
<dbReference type="InterPro" id="IPR013320">
    <property type="entry name" value="ConA-like_dom_sf"/>
</dbReference>
<feature type="domain" description="SPRY-associated" evidence="2">
    <location>
        <begin position="91"/>
        <end position="140"/>
    </location>
</feature>
<dbReference type="InParanoid" id="W5MRG9"/>
<dbReference type="STRING" id="7918.ENSLOCP00000010978"/>
<reference evidence="3" key="2">
    <citation type="submission" date="2025-08" db="UniProtKB">
        <authorList>
            <consortium name="Ensembl"/>
        </authorList>
    </citation>
    <scope>IDENTIFICATION</scope>
</reference>
<name>W5MRG9_LEPOC</name>